<organism evidence="3 4">
    <name type="scientific">Rubripirellula reticaptiva</name>
    <dbReference type="NCBI Taxonomy" id="2528013"/>
    <lineage>
        <taxon>Bacteria</taxon>
        <taxon>Pseudomonadati</taxon>
        <taxon>Planctomycetota</taxon>
        <taxon>Planctomycetia</taxon>
        <taxon>Pirellulales</taxon>
        <taxon>Pirellulaceae</taxon>
        <taxon>Rubripirellula</taxon>
    </lineage>
</organism>
<evidence type="ECO:0000256" key="1">
    <source>
        <dbReference type="SAM" id="MobiDB-lite"/>
    </source>
</evidence>
<dbReference type="OrthoDB" id="240531at2"/>
<protein>
    <submittedName>
        <fullName evidence="3">Uncharacterized protein</fullName>
    </submittedName>
</protein>
<reference evidence="3 4" key="1">
    <citation type="submission" date="2019-02" db="EMBL/GenBank/DDBJ databases">
        <title>Deep-cultivation of Planctomycetes and their phenomic and genomic characterization uncovers novel biology.</title>
        <authorList>
            <person name="Wiegand S."/>
            <person name="Jogler M."/>
            <person name="Boedeker C."/>
            <person name="Pinto D."/>
            <person name="Vollmers J."/>
            <person name="Rivas-Marin E."/>
            <person name="Kohn T."/>
            <person name="Peeters S.H."/>
            <person name="Heuer A."/>
            <person name="Rast P."/>
            <person name="Oberbeckmann S."/>
            <person name="Bunk B."/>
            <person name="Jeske O."/>
            <person name="Meyerdierks A."/>
            <person name="Storesund J.E."/>
            <person name="Kallscheuer N."/>
            <person name="Luecker S."/>
            <person name="Lage O.M."/>
            <person name="Pohl T."/>
            <person name="Merkel B.J."/>
            <person name="Hornburger P."/>
            <person name="Mueller R.-W."/>
            <person name="Bruemmer F."/>
            <person name="Labrenz M."/>
            <person name="Spormann A.M."/>
            <person name="Op Den Camp H."/>
            <person name="Overmann J."/>
            <person name="Amann R."/>
            <person name="Jetten M.S.M."/>
            <person name="Mascher T."/>
            <person name="Medema M.H."/>
            <person name="Devos D.P."/>
            <person name="Kaster A.-K."/>
            <person name="Ovreas L."/>
            <person name="Rohde M."/>
            <person name="Galperin M.Y."/>
            <person name="Jogler C."/>
        </authorList>
    </citation>
    <scope>NUCLEOTIDE SEQUENCE [LARGE SCALE GENOMIC DNA]</scope>
    <source>
        <strain evidence="3 4">Poly59</strain>
    </source>
</reference>
<accession>A0A5C6F6C4</accession>
<dbReference type="EMBL" id="SJPX01000002">
    <property type="protein sequence ID" value="TWU56120.1"/>
    <property type="molecule type" value="Genomic_DNA"/>
</dbReference>
<name>A0A5C6F6C4_9BACT</name>
<comment type="caution">
    <text evidence="3">The sequence shown here is derived from an EMBL/GenBank/DDBJ whole genome shotgun (WGS) entry which is preliminary data.</text>
</comment>
<evidence type="ECO:0000313" key="3">
    <source>
        <dbReference type="EMBL" id="TWU56120.1"/>
    </source>
</evidence>
<dbReference type="Proteomes" id="UP000317977">
    <property type="component" value="Unassembled WGS sequence"/>
</dbReference>
<evidence type="ECO:0000313" key="4">
    <source>
        <dbReference type="Proteomes" id="UP000317977"/>
    </source>
</evidence>
<gene>
    <name evidence="3" type="ORF">Poly59_24240</name>
</gene>
<keyword evidence="2" id="KW-1133">Transmembrane helix</keyword>
<proteinExistence type="predicted"/>
<feature type="region of interest" description="Disordered" evidence="1">
    <location>
        <begin position="1"/>
        <end position="20"/>
    </location>
</feature>
<sequence>MRIPSEFNDDNLYRRGQNGCRTGRSFGQSRRLIRLVIGLALVIVVMKQASKASIYRPFFSAPPALVTNSTMPTEGSGGGAATVEARTSKATKSGSQNRGEFRLFSGNQILPEDRSIADELVAQTDPEAQRIWVRDLSRVLEGEPPGDPQSPVANSLANRSSLSEIAGHVDALADRQSGLSNEQIAKWQTAMARLSQSPDAVAPNHDQTSSHETRAIAAALLASLDDAALSRVVDGSVWRSGDFDLFYRLLDQAANESKQRGTNRSATRVGVVPLLQQPDVFRGHPVRVSGTVARAQRLDARDNVFGITEYWQLWLRPDDGADRPIVAIVPTVPPSIARVDEDASLESGPPAELMGTFLKRLAYQSSAGADLAPVIIGVLDVPLESIADTSLPVDTSSLSDSDIRWRLGWTVTLACLIGVAATSLAMWRTTVMTRRSRALRVSGRPSQSEFLKDLETTALSSSKDQLQ</sequence>
<keyword evidence="4" id="KW-1185">Reference proteome</keyword>
<keyword evidence="2" id="KW-0812">Transmembrane</keyword>
<evidence type="ECO:0000256" key="2">
    <source>
        <dbReference type="SAM" id="Phobius"/>
    </source>
</evidence>
<feature type="transmembrane region" description="Helical" evidence="2">
    <location>
        <begin position="407"/>
        <end position="427"/>
    </location>
</feature>
<dbReference type="AlphaFoldDB" id="A0A5C6F6C4"/>
<dbReference type="RefSeq" id="WP_146534170.1">
    <property type="nucleotide sequence ID" value="NZ_SJPX01000002.1"/>
</dbReference>
<keyword evidence="2" id="KW-0472">Membrane</keyword>